<proteinExistence type="predicted"/>
<evidence type="ECO:0000313" key="2">
    <source>
        <dbReference type="Proteomes" id="UP000321570"/>
    </source>
</evidence>
<feature type="non-terminal residue" evidence="1">
    <location>
        <position position="61"/>
    </location>
</feature>
<keyword evidence="2" id="KW-1185">Reference proteome</keyword>
<sequence length="61" mass="7572">MPMPPNRRSEQSKYFLLLRGHRRLNLFSCVKYLHPDEFLNVYNGSQRLREKSWHTQNRDFY</sequence>
<accession>A0A564Y4K9</accession>
<name>A0A564Y4K9_HYMDI</name>
<gene>
    <name evidence="1" type="ORF">WMSIL1_LOCUS2311</name>
</gene>
<protein>
    <submittedName>
        <fullName evidence="1">Uncharacterized protein</fullName>
    </submittedName>
</protein>
<evidence type="ECO:0000313" key="1">
    <source>
        <dbReference type="EMBL" id="VUZ41483.1"/>
    </source>
</evidence>
<dbReference type="EMBL" id="CABIJS010000059">
    <property type="protein sequence ID" value="VUZ41483.1"/>
    <property type="molecule type" value="Genomic_DNA"/>
</dbReference>
<organism evidence="1 2">
    <name type="scientific">Hymenolepis diminuta</name>
    <name type="common">Rat tapeworm</name>
    <dbReference type="NCBI Taxonomy" id="6216"/>
    <lineage>
        <taxon>Eukaryota</taxon>
        <taxon>Metazoa</taxon>
        <taxon>Spiralia</taxon>
        <taxon>Lophotrochozoa</taxon>
        <taxon>Platyhelminthes</taxon>
        <taxon>Cestoda</taxon>
        <taxon>Eucestoda</taxon>
        <taxon>Cyclophyllidea</taxon>
        <taxon>Hymenolepididae</taxon>
        <taxon>Hymenolepis</taxon>
    </lineage>
</organism>
<dbReference type="AlphaFoldDB" id="A0A564Y4K9"/>
<dbReference type="Proteomes" id="UP000321570">
    <property type="component" value="Unassembled WGS sequence"/>
</dbReference>
<reference evidence="1 2" key="1">
    <citation type="submission" date="2019-07" db="EMBL/GenBank/DDBJ databases">
        <authorList>
            <person name="Jastrzebski P J."/>
            <person name="Paukszto L."/>
            <person name="Jastrzebski P J."/>
        </authorList>
    </citation>
    <scope>NUCLEOTIDE SEQUENCE [LARGE SCALE GENOMIC DNA]</scope>
    <source>
        <strain evidence="1 2">WMS-il1</strain>
    </source>
</reference>